<dbReference type="InterPro" id="IPR020845">
    <property type="entry name" value="AMP-binding_CS"/>
</dbReference>
<dbReference type="Pfam" id="PF00501">
    <property type="entry name" value="AMP-binding"/>
    <property type="match status" value="1"/>
</dbReference>
<comment type="caution">
    <text evidence="5">The sequence shown here is derived from an EMBL/GenBank/DDBJ whole genome shotgun (WGS) entry which is preliminary data.</text>
</comment>
<dbReference type="OrthoDB" id="1700726at2759"/>
<dbReference type="PANTHER" id="PTHR43272">
    <property type="entry name" value="LONG-CHAIN-FATTY-ACID--COA LIGASE"/>
    <property type="match status" value="1"/>
</dbReference>
<evidence type="ECO:0000259" key="4">
    <source>
        <dbReference type="Pfam" id="PF00501"/>
    </source>
</evidence>
<keyword evidence="1" id="KW-0547">Nucleotide-binding</keyword>
<evidence type="ECO:0000313" key="5">
    <source>
        <dbReference type="EMBL" id="KRX11007.1"/>
    </source>
</evidence>
<keyword evidence="6" id="KW-1185">Reference proteome</keyword>
<proteinExistence type="predicted"/>
<dbReference type="Proteomes" id="UP000054937">
    <property type="component" value="Unassembled WGS sequence"/>
</dbReference>
<sequence>MGQKQSKNFKYSVPVGEKPEGSTKTYRCAANPEGLTFTTNEEIKTMRDSLLYSAKKYPNSPLLGTKDKNGKYQYRTYSECVELAGALGTAIKDKNFTVHLEDQGIKMNAIGIFAKNREEWLLTEYADFLYNMTLCPIYDTLGPKSIGYVLEQTEITTLIATNDSLKTLMKCEKPGKIQNIIAIDDLDENIEKQIKEKNWKVYSFWALIEEYKGKIDKNYPPLDPDDVFTFSYTSGTTGDPKGALISHRNILSVCIQTTYLEAKMGHEDSYLSYLPLPHVLERLFVCAMVFVGGKIAFYSGDVLKLKDDLEVVQPTVFCSVPRLYTKFYGAIKEKIDKLTGIKGIMARKGLSAKQYYQNQDNSFEHKFWDALVFSKTKSVLGGKVRIAATGGAPISDEVLKYLKITLCVPIQEGYGATETTGATFFTSIFDPETGHVGGIQRNMEFKLEDIPDMNYTSTSKDAKGNETPQGEICVRGHGVFRGYFKQPEKTEEVIDKDGWYHTGDVGQILENGALKIIDRKKNLFKLSQGEYIAPEKIENLYVSSSFIDEIFVHGDSLQSTLVAFAVPNQKTVEEWAKENKVDFENYEQLLKNKDLRKTILKEINALGKQGGLYGFEQAKNIYLEPKPFSDLGIMTNTFKVKRKDARDHYKKQIKELYDEKF</sequence>
<evidence type="ECO:0000313" key="6">
    <source>
        <dbReference type="Proteomes" id="UP000054937"/>
    </source>
</evidence>
<name>A0A0V0R939_PSEPJ</name>
<dbReference type="InParanoid" id="A0A0V0R939"/>
<dbReference type="GO" id="GO:0004467">
    <property type="term" value="F:long-chain fatty acid-CoA ligase activity"/>
    <property type="evidence" value="ECO:0007669"/>
    <property type="project" value="TreeGrafter"/>
</dbReference>
<accession>A0A0V0R939</accession>
<gene>
    <name evidence="5" type="ORF">PPERSA_03065</name>
</gene>
<feature type="region of interest" description="Disordered" evidence="3">
    <location>
        <begin position="1"/>
        <end position="24"/>
    </location>
</feature>
<dbReference type="PROSITE" id="PS00455">
    <property type="entry name" value="AMP_BINDING"/>
    <property type="match status" value="1"/>
</dbReference>
<dbReference type="InterPro" id="IPR000873">
    <property type="entry name" value="AMP-dep_synth/lig_dom"/>
</dbReference>
<evidence type="ECO:0000256" key="2">
    <source>
        <dbReference type="ARBA" id="ARBA00022840"/>
    </source>
</evidence>
<keyword evidence="2" id="KW-0067">ATP-binding</keyword>
<reference evidence="5 6" key="1">
    <citation type="journal article" date="2015" name="Sci. Rep.">
        <title>Genome of the facultative scuticociliatosis pathogen Pseudocohnilembus persalinus provides insight into its virulence through horizontal gene transfer.</title>
        <authorList>
            <person name="Xiong J."/>
            <person name="Wang G."/>
            <person name="Cheng J."/>
            <person name="Tian M."/>
            <person name="Pan X."/>
            <person name="Warren A."/>
            <person name="Jiang C."/>
            <person name="Yuan D."/>
            <person name="Miao W."/>
        </authorList>
    </citation>
    <scope>NUCLEOTIDE SEQUENCE [LARGE SCALE GENOMIC DNA]</scope>
    <source>
        <strain evidence="5">36N120E</strain>
    </source>
</reference>
<evidence type="ECO:0000256" key="1">
    <source>
        <dbReference type="ARBA" id="ARBA00022741"/>
    </source>
</evidence>
<dbReference type="Gene3D" id="3.40.50.12780">
    <property type="entry name" value="N-terminal domain of ligase-like"/>
    <property type="match status" value="1"/>
</dbReference>
<dbReference type="GO" id="GO:0005524">
    <property type="term" value="F:ATP binding"/>
    <property type="evidence" value="ECO:0007669"/>
    <property type="project" value="UniProtKB-KW"/>
</dbReference>
<dbReference type="InterPro" id="IPR042099">
    <property type="entry name" value="ANL_N_sf"/>
</dbReference>
<dbReference type="EMBL" id="LDAU01000009">
    <property type="protein sequence ID" value="KRX11007.1"/>
    <property type="molecule type" value="Genomic_DNA"/>
</dbReference>
<dbReference type="FunCoup" id="A0A0V0R939">
    <property type="interactions" value="15"/>
</dbReference>
<feature type="domain" description="AMP-dependent synthetase/ligase" evidence="4">
    <location>
        <begin position="53"/>
        <end position="484"/>
    </location>
</feature>
<dbReference type="AlphaFoldDB" id="A0A0V0R939"/>
<protein>
    <recommendedName>
        <fullName evidence="4">AMP-dependent synthetase/ligase domain-containing protein</fullName>
    </recommendedName>
</protein>
<dbReference type="OMA" id="WYHSIGL"/>
<organism evidence="5 6">
    <name type="scientific">Pseudocohnilembus persalinus</name>
    <name type="common">Ciliate</name>
    <dbReference type="NCBI Taxonomy" id="266149"/>
    <lineage>
        <taxon>Eukaryota</taxon>
        <taxon>Sar</taxon>
        <taxon>Alveolata</taxon>
        <taxon>Ciliophora</taxon>
        <taxon>Intramacronucleata</taxon>
        <taxon>Oligohymenophorea</taxon>
        <taxon>Scuticociliatia</taxon>
        <taxon>Philasterida</taxon>
        <taxon>Pseudocohnilembidae</taxon>
        <taxon>Pseudocohnilembus</taxon>
    </lineage>
</organism>
<dbReference type="SUPFAM" id="SSF56801">
    <property type="entry name" value="Acetyl-CoA synthetase-like"/>
    <property type="match status" value="1"/>
</dbReference>
<dbReference type="GO" id="GO:0005783">
    <property type="term" value="C:endoplasmic reticulum"/>
    <property type="evidence" value="ECO:0007669"/>
    <property type="project" value="TreeGrafter"/>
</dbReference>
<dbReference type="PANTHER" id="PTHR43272:SF33">
    <property type="entry name" value="AMP-BINDING DOMAIN-CONTAINING PROTEIN-RELATED"/>
    <property type="match status" value="1"/>
</dbReference>
<dbReference type="GO" id="GO:0016020">
    <property type="term" value="C:membrane"/>
    <property type="evidence" value="ECO:0007669"/>
    <property type="project" value="TreeGrafter"/>
</dbReference>
<evidence type="ECO:0000256" key="3">
    <source>
        <dbReference type="SAM" id="MobiDB-lite"/>
    </source>
</evidence>